<dbReference type="InterPro" id="IPR016039">
    <property type="entry name" value="Thiolase-like"/>
</dbReference>
<feature type="domain" description="Chalcone/stilbene synthase C-terminal" evidence="5">
    <location>
        <begin position="242"/>
        <end position="389"/>
    </location>
</feature>
<dbReference type="InterPro" id="IPR001099">
    <property type="entry name" value="Chalcone/stilbene_synt_N"/>
</dbReference>
<proteinExistence type="inferred from homology"/>
<dbReference type="Pfam" id="PF02797">
    <property type="entry name" value="Chal_sti_synt_C"/>
    <property type="match status" value="1"/>
</dbReference>
<dbReference type="GO" id="GO:0030639">
    <property type="term" value="P:polyketide biosynthetic process"/>
    <property type="evidence" value="ECO:0007669"/>
    <property type="project" value="TreeGrafter"/>
</dbReference>
<dbReference type="STRING" id="1088818.A0A2I0A660"/>
<dbReference type="FunFam" id="3.40.47.10:FF:000014">
    <property type="entry name" value="Chalcone synthase 1"/>
    <property type="match status" value="1"/>
</dbReference>
<evidence type="ECO:0000313" key="6">
    <source>
        <dbReference type="EMBL" id="PKA51027.1"/>
    </source>
</evidence>
<comment type="similarity">
    <text evidence="1 3">Belongs to the thiolase-like superfamily. Chalcone/stilbene synthases family.</text>
</comment>
<reference evidence="6 7" key="1">
    <citation type="journal article" date="2017" name="Nature">
        <title>The Apostasia genome and the evolution of orchids.</title>
        <authorList>
            <person name="Zhang G.Q."/>
            <person name="Liu K.W."/>
            <person name="Li Z."/>
            <person name="Lohaus R."/>
            <person name="Hsiao Y.Y."/>
            <person name="Niu S.C."/>
            <person name="Wang J.Y."/>
            <person name="Lin Y.C."/>
            <person name="Xu Q."/>
            <person name="Chen L.J."/>
            <person name="Yoshida K."/>
            <person name="Fujiwara S."/>
            <person name="Wang Z.W."/>
            <person name="Zhang Y.Q."/>
            <person name="Mitsuda N."/>
            <person name="Wang M."/>
            <person name="Liu G.H."/>
            <person name="Pecoraro L."/>
            <person name="Huang H.X."/>
            <person name="Xiao X.J."/>
            <person name="Lin M."/>
            <person name="Wu X.Y."/>
            <person name="Wu W.L."/>
            <person name="Chen Y.Y."/>
            <person name="Chang S.B."/>
            <person name="Sakamoto S."/>
            <person name="Ohme-Takagi M."/>
            <person name="Yagi M."/>
            <person name="Zeng S.J."/>
            <person name="Shen C.Y."/>
            <person name="Yeh C.M."/>
            <person name="Luo Y.B."/>
            <person name="Tsai W.C."/>
            <person name="Van de Peer Y."/>
            <person name="Liu Z.J."/>
        </authorList>
    </citation>
    <scope>NUCLEOTIDE SEQUENCE [LARGE SCALE GENOMIC DNA]</scope>
    <source>
        <strain evidence="7">cv. Shenzhen</strain>
        <tissue evidence="6">Stem</tissue>
    </source>
</reference>
<dbReference type="PROSITE" id="PS00441">
    <property type="entry name" value="CHALCONE_SYNTH"/>
    <property type="match status" value="1"/>
</dbReference>
<dbReference type="EC" id="2.3.1.74" evidence="6"/>
<dbReference type="PIRSF" id="PIRSF000451">
    <property type="entry name" value="PKS_III"/>
    <property type="match status" value="1"/>
</dbReference>
<evidence type="ECO:0000313" key="7">
    <source>
        <dbReference type="Proteomes" id="UP000236161"/>
    </source>
</evidence>
<dbReference type="Gene3D" id="3.40.47.10">
    <property type="match status" value="2"/>
</dbReference>
<evidence type="ECO:0000256" key="3">
    <source>
        <dbReference type="RuleBase" id="RU003633"/>
    </source>
</evidence>
<keyword evidence="3 6" id="KW-0808">Transferase</keyword>
<name>A0A2I0A660_9ASPA</name>
<dbReference type="Proteomes" id="UP000236161">
    <property type="component" value="Unassembled WGS sequence"/>
</dbReference>
<keyword evidence="7" id="KW-1185">Reference proteome</keyword>
<protein>
    <submittedName>
        <fullName evidence="6">Bibenzyl synthase</fullName>
        <ecNumber evidence="6">2.3.1.74</ecNumber>
    </submittedName>
</protein>
<evidence type="ECO:0000259" key="4">
    <source>
        <dbReference type="Pfam" id="PF00195"/>
    </source>
</evidence>
<sequence>MPGSLETMKKPPRADGLASILAIGTATPPNAVEQVDFPDFYFRITGSEHLVDLKKKFRRICEKTAIRKRYFSWDEELIKKNPSLRTFDEPSLDARQKLAVEQIPKLGAAAARAAIEEWGQPKSRITHLIFSTLSGVDLPGADYILTKHLGLSPSVQRVMLYHVGCFAGGTVLRLAKDLAESSRGARVLVVCSETTSAAVIRGPSEEHLDDLVAQSLFADGASALIVGADADERAGERVVFSIISASQLVIPDSERAIGGRFGEGGIHALFHRDAPGVISGSIGKCLEEAFSPLGVRDWNSIFWAAHPGGRAILDRLEETVGLRPERLSATRHVLAEYGNLSSACVLFILDEMRRRSAKEGKGTTGEGLELGVLFGFGPGLTIETVVLRASPIA</sequence>
<dbReference type="GO" id="GO:0016210">
    <property type="term" value="F:naringenin-chalcone synthase activity"/>
    <property type="evidence" value="ECO:0007669"/>
    <property type="project" value="UniProtKB-EC"/>
</dbReference>
<gene>
    <name evidence="6" type="primary">BIBSY212</name>
    <name evidence="6" type="ORF">AXF42_Ash007684</name>
</gene>
<dbReference type="InterPro" id="IPR012328">
    <property type="entry name" value="Chalcone/stilbene_synt_C"/>
</dbReference>
<dbReference type="FunFam" id="3.40.47.10:FF:000025">
    <property type="entry name" value="Chalcone synthase 2"/>
    <property type="match status" value="1"/>
</dbReference>
<feature type="domain" description="Chalcone/stilbene synthase N-terminal" evidence="4">
    <location>
        <begin position="9"/>
        <end position="229"/>
    </location>
</feature>
<keyword evidence="3 6" id="KW-0012">Acyltransferase</keyword>
<dbReference type="SMR" id="A0A2I0A660"/>
<evidence type="ECO:0000259" key="5">
    <source>
        <dbReference type="Pfam" id="PF02797"/>
    </source>
</evidence>
<dbReference type="Pfam" id="PF00195">
    <property type="entry name" value="Chal_sti_synt_N"/>
    <property type="match status" value="1"/>
</dbReference>
<dbReference type="InterPro" id="IPR018088">
    <property type="entry name" value="Chalcone/stilbene_synthase_AS"/>
</dbReference>
<dbReference type="CDD" id="cd00831">
    <property type="entry name" value="CHS_like"/>
    <property type="match status" value="1"/>
</dbReference>
<dbReference type="SUPFAM" id="SSF53901">
    <property type="entry name" value="Thiolase-like"/>
    <property type="match status" value="2"/>
</dbReference>
<dbReference type="InterPro" id="IPR011141">
    <property type="entry name" value="Polyketide_synthase_type-III"/>
</dbReference>
<dbReference type="PANTHER" id="PTHR11877:SF80">
    <property type="entry name" value="CHALCONE SYNTHASE 1"/>
    <property type="match status" value="1"/>
</dbReference>
<evidence type="ECO:0000256" key="1">
    <source>
        <dbReference type="ARBA" id="ARBA00005531"/>
    </source>
</evidence>
<feature type="active site" description="Acyl-thioester intermediate" evidence="2">
    <location>
        <position position="165"/>
    </location>
</feature>
<evidence type="ECO:0000256" key="2">
    <source>
        <dbReference type="PIRSR" id="PIRSR000451-1"/>
    </source>
</evidence>
<dbReference type="OrthoDB" id="329835at2759"/>
<dbReference type="EMBL" id="KZ452015">
    <property type="protein sequence ID" value="PKA51027.1"/>
    <property type="molecule type" value="Genomic_DNA"/>
</dbReference>
<dbReference type="AlphaFoldDB" id="A0A2I0A660"/>
<dbReference type="GO" id="GO:0009813">
    <property type="term" value="P:flavonoid biosynthetic process"/>
    <property type="evidence" value="ECO:0007669"/>
    <property type="project" value="UniProtKB-ARBA"/>
</dbReference>
<organism evidence="6 7">
    <name type="scientific">Apostasia shenzhenica</name>
    <dbReference type="NCBI Taxonomy" id="1088818"/>
    <lineage>
        <taxon>Eukaryota</taxon>
        <taxon>Viridiplantae</taxon>
        <taxon>Streptophyta</taxon>
        <taxon>Embryophyta</taxon>
        <taxon>Tracheophyta</taxon>
        <taxon>Spermatophyta</taxon>
        <taxon>Magnoliopsida</taxon>
        <taxon>Liliopsida</taxon>
        <taxon>Asparagales</taxon>
        <taxon>Orchidaceae</taxon>
        <taxon>Apostasioideae</taxon>
        <taxon>Apostasia</taxon>
    </lineage>
</organism>
<dbReference type="PANTHER" id="PTHR11877">
    <property type="entry name" value="HYDROXYMETHYLGLUTARYL-COA SYNTHASE"/>
    <property type="match status" value="1"/>
</dbReference>
<accession>A0A2I0A660</accession>